<evidence type="ECO:0000313" key="1">
    <source>
        <dbReference type="EMBL" id="MDQ0643217.1"/>
    </source>
</evidence>
<dbReference type="Gene3D" id="3.40.50.11900">
    <property type="match status" value="1"/>
</dbReference>
<dbReference type="Gene3D" id="3.40.50.11890">
    <property type="match status" value="1"/>
</dbReference>
<dbReference type="EMBL" id="JAUSXK010000001">
    <property type="protein sequence ID" value="MDQ0643217.1"/>
    <property type="molecule type" value="Genomic_DNA"/>
</dbReference>
<proteinExistence type="predicted"/>
<evidence type="ECO:0000313" key="2">
    <source>
        <dbReference type="Proteomes" id="UP001239085"/>
    </source>
</evidence>
<sequence length="363" mass="38096">MQSAHNLPGFGGGRAQDRPRIGVVGADLPRQIVLAADAVPVRLFGSWSGAVSLRASELLGAVDAVAGRILDAILAGDHDDLAGLVICNDSQANLRMFYVLRVLAERGEVPFPVQLLDAPRGPGTAKRAFVVAQYARLVEFCRAVTGAEVGFDDLRRAGDAEQSVVVALERLRERRVQSRCTGVSALNAYRTAACSAPEVAVAAIDDAQVSTGEGDRIFVTGSAHPDSRVYQVLESTGATIVAEDHDTGDGGWFAACTTGDSAADILAGLASLHADRPPSAARGTTAERVTALRRKVIETRGAAVMALVRDLDDAPAWELAAVREALDTLRVPFVSRTRITAEEASSASSDVVNALAVREGAYG</sequence>
<gene>
    <name evidence="1" type="ORF">QFZ46_001377</name>
</gene>
<protein>
    <submittedName>
        <fullName evidence="1">Benzoyl-CoA reductase/2-hydroxyglutaryl-CoA dehydratase subunit BcrC/BadD/HgdB</fullName>
    </submittedName>
</protein>
<dbReference type="Proteomes" id="UP001239085">
    <property type="component" value="Unassembled WGS sequence"/>
</dbReference>
<accession>A0ABU0P799</accession>
<name>A0ABU0P799_9MICO</name>
<dbReference type="Pfam" id="PF06050">
    <property type="entry name" value="HGD-D"/>
    <property type="match status" value="1"/>
</dbReference>
<comment type="caution">
    <text evidence="1">The sequence shown here is derived from an EMBL/GenBank/DDBJ whole genome shotgun (WGS) entry which is preliminary data.</text>
</comment>
<dbReference type="InterPro" id="IPR010327">
    <property type="entry name" value="FldB/FldC_alpha/beta"/>
</dbReference>
<reference evidence="1 2" key="1">
    <citation type="submission" date="2023-07" db="EMBL/GenBank/DDBJ databases">
        <title>Comparative genomics of wheat-associated soil bacteria to identify genetic determinants of phenazine resistance.</title>
        <authorList>
            <person name="Mouncey N."/>
        </authorList>
    </citation>
    <scope>NUCLEOTIDE SEQUENCE [LARGE SCALE GENOMIC DNA]</scope>
    <source>
        <strain evidence="1 2">W2I7</strain>
    </source>
</reference>
<organism evidence="1 2">
    <name type="scientific">Microbacterium murale</name>
    <dbReference type="NCBI Taxonomy" id="1081040"/>
    <lineage>
        <taxon>Bacteria</taxon>
        <taxon>Bacillati</taxon>
        <taxon>Actinomycetota</taxon>
        <taxon>Actinomycetes</taxon>
        <taxon>Micrococcales</taxon>
        <taxon>Microbacteriaceae</taxon>
        <taxon>Microbacterium</taxon>
    </lineage>
</organism>
<keyword evidence="2" id="KW-1185">Reference proteome</keyword>
<dbReference type="RefSeq" id="WP_307359765.1">
    <property type="nucleotide sequence ID" value="NZ_JAUSXK010000001.1"/>
</dbReference>